<feature type="compositionally biased region" description="Acidic residues" evidence="1">
    <location>
        <begin position="596"/>
        <end position="628"/>
    </location>
</feature>
<accession>A0A250XGS2</accession>
<evidence type="ECO:0000259" key="3">
    <source>
        <dbReference type="Pfam" id="PF25203"/>
    </source>
</evidence>
<feature type="domain" description="DAAF9 pita-bread-like" evidence="3">
    <location>
        <begin position="204"/>
        <end position="473"/>
    </location>
</feature>
<dbReference type="Proteomes" id="UP000232323">
    <property type="component" value="Unassembled WGS sequence"/>
</dbReference>
<proteinExistence type="predicted"/>
<feature type="domain" description="DAAF9 N-terminal" evidence="2">
    <location>
        <begin position="9"/>
        <end position="193"/>
    </location>
</feature>
<evidence type="ECO:0000313" key="4">
    <source>
        <dbReference type="EMBL" id="GAX82253.1"/>
    </source>
</evidence>
<protein>
    <submittedName>
        <fullName evidence="4">Uncharacterized protein</fullName>
    </submittedName>
</protein>
<evidence type="ECO:0000256" key="1">
    <source>
        <dbReference type="SAM" id="MobiDB-lite"/>
    </source>
</evidence>
<organism evidence="4 5">
    <name type="scientific">Chlamydomonas eustigma</name>
    <dbReference type="NCBI Taxonomy" id="1157962"/>
    <lineage>
        <taxon>Eukaryota</taxon>
        <taxon>Viridiplantae</taxon>
        <taxon>Chlorophyta</taxon>
        <taxon>core chlorophytes</taxon>
        <taxon>Chlorophyceae</taxon>
        <taxon>CS clade</taxon>
        <taxon>Chlamydomonadales</taxon>
        <taxon>Chlamydomonadaceae</taxon>
        <taxon>Chlamydomonas</taxon>
    </lineage>
</organism>
<gene>
    <name evidence="4" type="ORF">CEUSTIGMA_g9681.t1</name>
</gene>
<dbReference type="EMBL" id="BEGY01000077">
    <property type="protein sequence ID" value="GAX82253.1"/>
    <property type="molecule type" value="Genomic_DNA"/>
</dbReference>
<dbReference type="InterPro" id="IPR058844">
    <property type="entry name" value="PB_DAAF9"/>
</dbReference>
<dbReference type="PANTHER" id="PTHR33664">
    <property type="entry name" value="RCG26366"/>
    <property type="match status" value="1"/>
</dbReference>
<evidence type="ECO:0000259" key="2">
    <source>
        <dbReference type="Pfam" id="PF23281"/>
    </source>
</evidence>
<comment type="caution">
    <text evidence="4">The sequence shown here is derived from an EMBL/GenBank/DDBJ whole genome shotgun (WGS) entry which is preliminary data.</text>
</comment>
<dbReference type="Pfam" id="PF23281">
    <property type="entry name" value="DAAF9_N"/>
    <property type="match status" value="1"/>
</dbReference>
<dbReference type="PANTHER" id="PTHR33664:SF1">
    <property type="entry name" value="DYNEIN AXONEMAL ASSEMBLY FACTOR 9"/>
    <property type="match status" value="1"/>
</dbReference>
<sequence>MESKPELGTYQCSIRLRRFQKLVSESGVDGLLFIGGVDSGFNPGCSQGISHLIYGSSNRDCADAGHLEGGLGDAIFLIKALSIYIYTADGATAAMVSDLLSETTSEIQILYPTPPEASDPDAVEEHKIGSFVQMLRGCKVLAMPWASESTPKQLDLMQLEKWPLLQAYGLEHVGRGGFFTQNFQILNVYNELHAKVYGNMDGHSVERVIGTSAPILQQHWMEMLHGLGKKAVGSAAATLTERLVAEPILGYFSYGMLRPSQGVSQSITMVPRVLVGARTNADDAMSESLPLHSAPGPYPGAPALHMVAEAADGRGPLRVCRTMFLTQGVLTPDLFADKEEEADEGYDYATTIAGWNGEDALLLMRLYAAVVAAARAAMEHFALKEGSTVLSAKGVAVQSLAQHCELFGVAQPALSQQLRFSLWECDHLNRVQAAADRGSRKLKVLRLAIKDIQSKVHPGSLLGAVAYADTFLEVPAHSGRPAQLLNFTERLPAITSLSALGAEAAAALHASKSFTRLASASPASVIEAGERVAAAKAAKRKQEETRAARMTAKAAAAKLKKVQLMAKTGADDVAPIIHKRGAADEDGDEGQKDQDSTESEEEGLDPQDAKEEEDDALDADNEQDGLIEVDDVTTAVPALMELMSDNGPLGRMLTLGGGEEAVILTGASACSAVPGTMWCFTSGLVFVTQHTQAMWVLRFNGGGLEAITVQDLGAVGEVVVLRGQAAACGLPPACHLTTNRHVALALSSMAQTGRKHMHSVVLPTWHQACTEAANAANASDEPGDGSSSITYLKDSSAANPFPETLYFSMLAAVQLAGHGVQPKRWAAMMLQDDVVEEAVSRLDKLELHSGLAPLDPLVESLLLREPPHAASLLLSAPTAVTLVLGLPGAGQSIVASSLHSILGQQGVRPHVVLIPSDESLCLGQAMIEDVINANVQPSGHLLLVASCMDGVVPVLRLLASCTAFKSGKAYLGSVISCVSADMMYEEPLRGVLMPGLMAQLAAGYVDALVLVPGSSPAAEVTKAQELMQLRNPYVPLLRGSRPSLLRAADDLLPPAADRLARLLQQKDLRLWSAAAGASIAEGHQHPSLFGPVLSCLIKFKGSLDVLTLRLKLEEAGMSATNVEPIALMDTSLVPSKMRILSVVGTLVERAGGSIASGTAPAQQHAVVTELHGSRQAGVKAREWPLAGILPPLMCSPENEGPAGQLLFVGTNLDVGALQALIQTSGKGESGADAPQLRKVASITPTERAAIAQQHLLDDLPEGVCFDGSRYRDEFGDVLKEHPYLDRFVSEYIESFNKDLTDQWKSKGASSASVIIL</sequence>
<dbReference type="InterPro" id="IPR056498">
    <property type="entry name" value="DAAF9_N"/>
</dbReference>
<dbReference type="OrthoDB" id="72033at2759"/>
<keyword evidence="5" id="KW-1185">Reference proteome</keyword>
<dbReference type="STRING" id="1157962.A0A250XGS2"/>
<dbReference type="Pfam" id="PF25203">
    <property type="entry name" value="PB_DAAF9"/>
    <property type="match status" value="1"/>
</dbReference>
<evidence type="ECO:0000313" key="5">
    <source>
        <dbReference type="Proteomes" id="UP000232323"/>
    </source>
</evidence>
<dbReference type="InterPro" id="IPR040342">
    <property type="entry name" value="DNAAF9"/>
</dbReference>
<feature type="region of interest" description="Disordered" evidence="1">
    <location>
        <begin position="575"/>
        <end position="628"/>
    </location>
</feature>
<reference evidence="4 5" key="1">
    <citation type="submission" date="2017-08" db="EMBL/GenBank/DDBJ databases">
        <title>Acidophilic green algal genome provides insights into adaptation to an acidic environment.</title>
        <authorList>
            <person name="Hirooka S."/>
            <person name="Hirose Y."/>
            <person name="Kanesaki Y."/>
            <person name="Higuchi S."/>
            <person name="Fujiwara T."/>
            <person name="Onuma R."/>
            <person name="Era A."/>
            <person name="Ohbayashi R."/>
            <person name="Uzuka A."/>
            <person name="Nozaki H."/>
            <person name="Yoshikawa H."/>
            <person name="Miyagishima S.Y."/>
        </authorList>
    </citation>
    <scope>NUCLEOTIDE SEQUENCE [LARGE SCALE GENOMIC DNA]</scope>
    <source>
        <strain evidence="4 5">NIES-2499</strain>
    </source>
</reference>
<name>A0A250XGS2_9CHLO</name>